<feature type="coiled-coil region" evidence="1">
    <location>
        <begin position="326"/>
        <end position="420"/>
    </location>
</feature>
<evidence type="ECO:0000256" key="1">
    <source>
        <dbReference type="SAM" id="Coils"/>
    </source>
</evidence>
<dbReference type="AlphaFoldDB" id="A0A3J4MM17"/>
<dbReference type="Proteomes" id="UP000885320">
    <property type="component" value="Unassembled WGS sequence"/>
</dbReference>
<accession>A0A3J4MM17</accession>
<organism evidence="2">
    <name type="scientific">Salmonella enterica</name>
    <name type="common">Salmonella choleraesuis</name>
    <dbReference type="NCBI Taxonomy" id="28901"/>
    <lineage>
        <taxon>Bacteria</taxon>
        <taxon>Pseudomonadati</taxon>
        <taxon>Pseudomonadota</taxon>
        <taxon>Gammaproteobacteria</taxon>
        <taxon>Enterobacterales</taxon>
        <taxon>Enterobacteriaceae</taxon>
        <taxon>Salmonella</taxon>
    </lineage>
</organism>
<reference evidence="2" key="1">
    <citation type="submission" date="2018-11" db="EMBL/GenBank/DDBJ databases">
        <authorList>
            <consortium name="PulseNet: The National Subtyping Network for Foodborne Disease Surveillance"/>
            <person name="Tarr C.L."/>
            <person name="Trees E."/>
            <person name="Katz L.S."/>
            <person name="Carleton-Romer H.A."/>
            <person name="Stroika S."/>
            <person name="Kucerova Z."/>
            <person name="Roache K.F."/>
            <person name="Sabol A.L."/>
            <person name="Besser J."/>
            <person name="Gerner-Smidt P."/>
        </authorList>
    </citation>
    <scope>NUCLEOTIDE SEQUENCE [LARGE SCALE GENOMIC DNA]</scope>
    <source>
        <strain evidence="2">PNUSAS057377</strain>
    </source>
</reference>
<evidence type="ECO:0000313" key="2">
    <source>
        <dbReference type="EMBL" id="MFK71615.1"/>
    </source>
</evidence>
<comment type="caution">
    <text evidence="2">The sequence shown here is derived from an EMBL/GenBank/DDBJ whole genome shotgun (WGS) entry which is preliminary data.</text>
</comment>
<gene>
    <name evidence="2" type="ORF">EEN95_20845</name>
</gene>
<name>A0A3J4MM17_SALER</name>
<protein>
    <submittedName>
        <fullName evidence="2">Uncharacterized protein</fullName>
    </submittedName>
</protein>
<dbReference type="EMBL" id="RMUA01000046">
    <property type="protein sequence ID" value="MFK71615.1"/>
    <property type="molecule type" value="Genomic_DNA"/>
</dbReference>
<sequence>MKDIPWYIGRYDRRNDRFSYFKVVAQQTDNGWHAIDNPKKMFPRTGEVELTGFDASKLRPNDWIVFQVDSGARSKLARAKNPCRIYPYYDLSPAQTLLESRRRLSLEGIETCGEPGLWAIRFEAGGVILANLAESKPSCFILSRNQNVAEYAFNDGGLIAVSGLSKNNQMFYMPGADASPTRLHDWTPDKNYIENAAQLIADADSSMMIATWLRKHADGQNGKLKSGVDDLLAAAQALRSGELAKKLEEEDSLSRELAKALLNDGHIAALLERQIQNIAEEERTRLRSEQRKALDAAFSDERLRRREAIEAEMTLFQTERKSEIERQIAQSRLDEEEKLRAEFAEKRLSIEKTLKHEKDAFESEIDRLKNAAADLCRQNESQRQTLSSLEAERAASSSALRDAEERVALARSELEKINAAIVEKARRMAHATIPEIRLPAEDKTVSRIELDRIVSEHKLLTSEGKILMEKFLTLTLAGECPLLYGPETQDFLAIAASLISSGRAIRQIADPTMITYEDLWVRAGSGLATPLYQGLLLSDALRPRTIFAVIERVECSAARFWLPALKDGLRNGDLPRRFLVCGTMANEDGEEAEKIKEEHLFLQVENIVDRNAITRAPLYLSARRHSELDPGTAPPESLAEVLAIAEEMSGGRLNAVNTLRATKAALEAAVPGDEDKTIRQKRLVDLFVNLQNSEICAP</sequence>
<proteinExistence type="predicted"/>
<keyword evidence="1" id="KW-0175">Coiled coil</keyword>